<protein>
    <submittedName>
        <fullName evidence="5">Autoinducer binding domain-containing protein</fullName>
    </submittedName>
</protein>
<keyword evidence="6" id="KW-1185">Reference proteome</keyword>
<dbReference type="InterPro" id="IPR000792">
    <property type="entry name" value="Tscrpt_reg_LuxR_C"/>
</dbReference>
<dbReference type="SUPFAM" id="SSF46894">
    <property type="entry name" value="C-terminal effector domain of the bipartite response regulators"/>
    <property type="match status" value="1"/>
</dbReference>
<accession>A0A1H9BD24</accession>
<dbReference type="GO" id="GO:0003677">
    <property type="term" value="F:DNA binding"/>
    <property type="evidence" value="ECO:0007669"/>
    <property type="project" value="UniProtKB-KW"/>
</dbReference>
<dbReference type="InterPro" id="IPR016032">
    <property type="entry name" value="Sig_transdc_resp-reg_C-effctor"/>
</dbReference>
<dbReference type="EMBL" id="FOEP01000002">
    <property type="protein sequence ID" value="SEP86854.1"/>
    <property type="molecule type" value="Genomic_DNA"/>
</dbReference>
<dbReference type="Pfam" id="PF03472">
    <property type="entry name" value="Autoind_bind"/>
    <property type="match status" value="1"/>
</dbReference>
<dbReference type="AlphaFoldDB" id="A0A1H9BD24"/>
<sequence>MGAECYTPKLLQEFLADIEDCTRSVQVWDRLVVLGRQLDLPSIDFITASSYSDWKKTLFVRTSYDSSWLNEANRDPEVSKWSYFRSHAMHHLTPILIGLEFVEEYMHLPARRVEVLRLAAQHGIRSGFSVPLRVHAPPQAGLITFSGNHARKEMLAIVKAHGWTLNVAALAAHQRYMTHFAAEFFERNKITNKQRALLEKVGLGLQDKQIAVDLGVSVSALRQRMHKLMLKTGLSNRAEVAALAMSTGLLPDPQHGIDPDAANLLVQMGVSGDATDIPPSVYIEP</sequence>
<evidence type="ECO:0000256" key="2">
    <source>
        <dbReference type="ARBA" id="ARBA00023125"/>
    </source>
</evidence>
<reference evidence="5 6" key="1">
    <citation type="submission" date="2016-10" db="EMBL/GenBank/DDBJ databases">
        <authorList>
            <person name="de Groot N.N."/>
        </authorList>
    </citation>
    <scope>NUCLEOTIDE SEQUENCE [LARGE SCALE GENOMIC DNA]</scope>
    <source>
        <strain evidence="5 6">DSM 22007</strain>
    </source>
</reference>
<evidence type="ECO:0000313" key="5">
    <source>
        <dbReference type="EMBL" id="SEP86854.1"/>
    </source>
</evidence>
<gene>
    <name evidence="5" type="ORF">SAMN04488092_102464</name>
</gene>
<dbReference type="GO" id="GO:0006355">
    <property type="term" value="P:regulation of DNA-templated transcription"/>
    <property type="evidence" value="ECO:0007669"/>
    <property type="project" value="InterPro"/>
</dbReference>
<proteinExistence type="predicted"/>
<dbReference type="Proteomes" id="UP000198634">
    <property type="component" value="Unassembled WGS sequence"/>
</dbReference>
<dbReference type="STRING" id="657014.SAMN04488092_102464"/>
<keyword evidence="1" id="KW-0805">Transcription regulation</keyword>
<dbReference type="SUPFAM" id="SSF75516">
    <property type="entry name" value="Pheromone-binding domain of LuxR-like quorum-sensing transcription factors"/>
    <property type="match status" value="1"/>
</dbReference>
<name>A0A1H9BD24_9RHOB</name>
<evidence type="ECO:0000256" key="1">
    <source>
        <dbReference type="ARBA" id="ARBA00023015"/>
    </source>
</evidence>
<organism evidence="5 6">
    <name type="scientific">Thalassovita taeanensis</name>
    <dbReference type="NCBI Taxonomy" id="657014"/>
    <lineage>
        <taxon>Bacteria</taxon>
        <taxon>Pseudomonadati</taxon>
        <taxon>Pseudomonadota</taxon>
        <taxon>Alphaproteobacteria</taxon>
        <taxon>Rhodobacterales</taxon>
        <taxon>Roseobacteraceae</taxon>
        <taxon>Thalassovita</taxon>
    </lineage>
</organism>
<dbReference type="SMART" id="SM00421">
    <property type="entry name" value="HTH_LUXR"/>
    <property type="match status" value="1"/>
</dbReference>
<feature type="domain" description="HTH luxR-type" evidence="4">
    <location>
        <begin position="187"/>
        <end position="244"/>
    </location>
</feature>
<dbReference type="Gene3D" id="1.10.10.10">
    <property type="entry name" value="Winged helix-like DNA-binding domain superfamily/Winged helix DNA-binding domain"/>
    <property type="match status" value="1"/>
</dbReference>
<evidence type="ECO:0000313" key="6">
    <source>
        <dbReference type="Proteomes" id="UP000198634"/>
    </source>
</evidence>
<dbReference type="InterPro" id="IPR036388">
    <property type="entry name" value="WH-like_DNA-bd_sf"/>
</dbReference>
<keyword evidence="3" id="KW-0804">Transcription</keyword>
<dbReference type="Gene3D" id="3.30.450.80">
    <property type="entry name" value="Transcription factor LuxR-like, autoinducer-binding domain"/>
    <property type="match status" value="1"/>
</dbReference>
<keyword evidence="2" id="KW-0238">DNA-binding</keyword>
<dbReference type="InterPro" id="IPR005143">
    <property type="entry name" value="TF_LuxR_autoind-bd_dom"/>
</dbReference>
<dbReference type="InterPro" id="IPR036693">
    <property type="entry name" value="TF_LuxR_autoind-bd_dom_sf"/>
</dbReference>
<evidence type="ECO:0000259" key="4">
    <source>
        <dbReference type="SMART" id="SM00421"/>
    </source>
</evidence>
<evidence type="ECO:0000256" key="3">
    <source>
        <dbReference type="ARBA" id="ARBA00023163"/>
    </source>
</evidence>